<keyword evidence="1" id="KW-0472">Membrane</keyword>
<proteinExistence type="predicted"/>
<organism evidence="2 3">
    <name type="scientific">Lobosporangium transversale</name>
    <dbReference type="NCBI Taxonomy" id="64571"/>
    <lineage>
        <taxon>Eukaryota</taxon>
        <taxon>Fungi</taxon>
        <taxon>Fungi incertae sedis</taxon>
        <taxon>Mucoromycota</taxon>
        <taxon>Mortierellomycotina</taxon>
        <taxon>Mortierellomycetes</taxon>
        <taxon>Mortierellales</taxon>
        <taxon>Mortierellaceae</taxon>
        <taxon>Lobosporangium</taxon>
    </lineage>
</organism>
<dbReference type="RefSeq" id="XP_021880356.1">
    <property type="nucleotide sequence ID" value="XM_022030245.1"/>
</dbReference>
<sequence>MISEGTTILPMQPFMAVSLVDHSLISGTVTRIQVRVDAKTSEYIILPEDITNAFKEFEYLVVGSSVISQMDLFISQKIKYQPGIIIKVAIRRADDVSNPPAPISRALDNLVLKAHQKQQSEVKTPEQTKNQSLLDHIHVLQEQVLQIRQVMEDKQQDILMMQIQAHALITQTYEFRECPIPRLFIVLPRPTGLLERRRWPSEKQFRLFYLCECSGHLITSGGRVPCHIHLVKHEGYDIDRPAEFFEKYGAYVLTILLIFKHGIFTADAIVPPLAKVDISEWLEAVQDVLKLPTGGIVPLVDESISYIKKIQQNSGRALHSTMSEIKFEGLKYHNGIDSRQLESFLRVNRAVRALGNMYRIVTSEGHVKWVCADHYHGKGKETASRQLMKVISNNDGGYNAQLGSVRITIRSAEETNRFYKIIAKEKDIQELDITFACSLTTYGFYELLKAVAASKITRLAVDWDYTKGEDGISRLTIYAVATAVATIFGIPIGLTICGLIISVLVELVYDIVFWKTLLGPRNSENIQILYINHPPRLFTDLLHSSLLRGPKLRSLILTDCDFRDAYDETNLEGLLAYYPALVELRIGKLRPGTTLEYLLGGNLPMLQTLETLQLEYGDSTILQTKYSKGKILESKLEIVEINVKTVTYHSAIIYGGQLTGLVVNKWIQPHEWTTLEAIISNNPRISCITCDSKPELK</sequence>
<gene>
    <name evidence="2" type="ORF">BCR41DRAFT_423070</name>
</gene>
<keyword evidence="1" id="KW-0812">Transmembrane</keyword>
<evidence type="ECO:0000313" key="3">
    <source>
        <dbReference type="Proteomes" id="UP000193648"/>
    </source>
</evidence>
<name>A0A1Y2GK34_9FUNG</name>
<evidence type="ECO:0000313" key="2">
    <source>
        <dbReference type="EMBL" id="ORZ13007.1"/>
    </source>
</evidence>
<comment type="caution">
    <text evidence="2">The sequence shown here is derived from an EMBL/GenBank/DDBJ whole genome shotgun (WGS) entry which is preliminary data.</text>
</comment>
<dbReference type="SUPFAM" id="SSF52047">
    <property type="entry name" value="RNI-like"/>
    <property type="match status" value="1"/>
</dbReference>
<dbReference type="Proteomes" id="UP000193648">
    <property type="component" value="Unassembled WGS sequence"/>
</dbReference>
<keyword evidence="3" id="KW-1185">Reference proteome</keyword>
<accession>A0A1Y2GK34</accession>
<dbReference type="AlphaFoldDB" id="A0A1Y2GK34"/>
<dbReference type="EMBL" id="MCFF01000024">
    <property type="protein sequence ID" value="ORZ13007.1"/>
    <property type="molecule type" value="Genomic_DNA"/>
</dbReference>
<evidence type="ECO:0000256" key="1">
    <source>
        <dbReference type="SAM" id="Phobius"/>
    </source>
</evidence>
<feature type="transmembrane region" description="Helical" evidence="1">
    <location>
        <begin position="477"/>
        <end position="505"/>
    </location>
</feature>
<dbReference type="InParanoid" id="A0A1Y2GK34"/>
<dbReference type="GeneID" id="33572087"/>
<protein>
    <submittedName>
        <fullName evidence="2">Uncharacterized protein</fullName>
    </submittedName>
</protein>
<keyword evidence="1" id="KW-1133">Transmembrane helix</keyword>
<reference evidence="2 3" key="1">
    <citation type="submission" date="2016-07" db="EMBL/GenBank/DDBJ databases">
        <title>Pervasive Adenine N6-methylation of Active Genes in Fungi.</title>
        <authorList>
            <consortium name="DOE Joint Genome Institute"/>
            <person name="Mondo S.J."/>
            <person name="Dannebaum R.O."/>
            <person name="Kuo R.C."/>
            <person name="Labutti K."/>
            <person name="Haridas S."/>
            <person name="Kuo A."/>
            <person name="Salamov A."/>
            <person name="Ahrendt S.R."/>
            <person name="Lipzen A."/>
            <person name="Sullivan W."/>
            <person name="Andreopoulos W.B."/>
            <person name="Clum A."/>
            <person name="Lindquist E."/>
            <person name="Daum C."/>
            <person name="Ramamoorthy G.K."/>
            <person name="Gryganskyi A."/>
            <person name="Culley D."/>
            <person name="Magnuson J.K."/>
            <person name="James T.Y."/>
            <person name="O'Malley M.A."/>
            <person name="Stajich J.E."/>
            <person name="Spatafora J.W."/>
            <person name="Visel A."/>
            <person name="Grigoriev I.V."/>
        </authorList>
    </citation>
    <scope>NUCLEOTIDE SEQUENCE [LARGE SCALE GENOMIC DNA]</scope>
    <source>
        <strain evidence="2 3">NRRL 3116</strain>
    </source>
</reference>
<dbReference type="OrthoDB" id="2444617at2759"/>